<gene>
    <name evidence="2" type="ORF">RCL2_000257300</name>
    <name evidence="1" type="ORF">RclHR1_01410029</name>
</gene>
<dbReference type="Gene3D" id="3.80.10.10">
    <property type="entry name" value="Ribonuclease Inhibitor"/>
    <property type="match status" value="1"/>
</dbReference>
<keyword evidence="3" id="KW-1185">Reference proteome</keyword>
<evidence type="ECO:0000313" key="3">
    <source>
        <dbReference type="Proteomes" id="UP000247702"/>
    </source>
</evidence>
<dbReference type="Proteomes" id="UP000615446">
    <property type="component" value="Unassembled WGS sequence"/>
</dbReference>
<proteinExistence type="predicted"/>
<protein>
    <recommendedName>
        <fullName evidence="4">F-box domain-containing protein</fullName>
    </recommendedName>
</protein>
<reference evidence="1 3" key="1">
    <citation type="submission" date="2017-11" db="EMBL/GenBank/DDBJ databases">
        <title>The genome of Rhizophagus clarus HR1 reveals common genetic basis of auxotrophy among arbuscular mycorrhizal fungi.</title>
        <authorList>
            <person name="Kobayashi Y."/>
        </authorList>
    </citation>
    <scope>NUCLEOTIDE SEQUENCE [LARGE SCALE GENOMIC DNA]</scope>
    <source>
        <strain evidence="1 3">HR1</strain>
    </source>
</reference>
<dbReference type="Proteomes" id="UP000247702">
    <property type="component" value="Unassembled WGS sequence"/>
</dbReference>
<organism evidence="1 3">
    <name type="scientific">Rhizophagus clarus</name>
    <dbReference type="NCBI Taxonomy" id="94130"/>
    <lineage>
        <taxon>Eukaryota</taxon>
        <taxon>Fungi</taxon>
        <taxon>Fungi incertae sedis</taxon>
        <taxon>Mucoromycota</taxon>
        <taxon>Glomeromycotina</taxon>
        <taxon>Glomeromycetes</taxon>
        <taxon>Glomerales</taxon>
        <taxon>Glomeraceae</taxon>
        <taxon>Rhizophagus</taxon>
    </lineage>
</organism>
<dbReference type="OrthoDB" id="2330374at2759"/>
<dbReference type="EMBL" id="BLAL01000013">
    <property type="protein sequence ID" value="GES75114.1"/>
    <property type="molecule type" value="Genomic_DNA"/>
</dbReference>
<dbReference type="EMBL" id="BEXD01000458">
    <property type="protein sequence ID" value="GBB87646.1"/>
    <property type="molecule type" value="Genomic_DNA"/>
</dbReference>
<evidence type="ECO:0000313" key="1">
    <source>
        <dbReference type="EMBL" id="GBB87646.1"/>
    </source>
</evidence>
<dbReference type="InterPro" id="IPR032675">
    <property type="entry name" value="LRR_dom_sf"/>
</dbReference>
<sequence>MSKLYRDILYLIFEELQYDKVTLVSCLMVNKIWCEIAVSILWKNPWEDLTHEGEILLLNVIVSHLLSPDNTRINNTNSFFSFFTNSYKKPLFNYVRFCKHLNLETIEDIFYTHAQYKDLRNDILSLFINENAEYTHLYMREYYDYHHFPGAEQCFSKIKFLRCDATVNDNNLAILTKMCKSIKELEFFIYKRDNNYGISRLIENQESLNSISFLNRYSPNDGLFRKTLENSLIKHANTIHHFYICGQLETQVLESFVNLKTLKLKGEWHDFYKWNYVENLSLPSLQILHAININNESLISLIKNSGGNLIEISITYSVPYSISYPDIDIIREIIQAIYQSCPNLTYLELPYKNGNVLNLEELLIMCQNLKVLGICYHTEYEFMDWDSLFSMLATSSPISLRKFIFIFPVNRPELESLKLFFDNWEGRHSMSLIINIEGDYNQNEQLNDLLGKYKEKGVIKEFIRYTYNDDDLIESKAKEFIKDLKDKTAKIFDKFKKMFNYSN</sequence>
<evidence type="ECO:0008006" key="4">
    <source>
        <dbReference type="Google" id="ProtNLM"/>
    </source>
</evidence>
<dbReference type="AlphaFoldDB" id="A0A2Z6R4E2"/>
<comment type="caution">
    <text evidence="1">The sequence shown here is derived from an EMBL/GenBank/DDBJ whole genome shotgun (WGS) entry which is preliminary data.</text>
</comment>
<accession>A0A2Z6R4E2</accession>
<dbReference type="SUPFAM" id="SSF52047">
    <property type="entry name" value="RNI-like"/>
    <property type="match status" value="1"/>
</dbReference>
<evidence type="ECO:0000313" key="2">
    <source>
        <dbReference type="EMBL" id="GES75114.1"/>
    </source>
</evidence>
<name>A0A2Z6R4E2_9GLOM</name>
<reference evidence="2" key="2">
    <citation type="submission" date="2019-10" db="EMBL/GenBank/DDBJ databases">
        <title>Conservation and host-specific expression of non-tandemly repeated heterogenous ribosome RNA gene in arbuscular mycorrhizal fungi.</title>
        <authorList>
            <person name="Maeda T."/>
            <person name="Kobayashi Y."/>
            <person name="Nakagawa T."/>
            <person name="Ezawa T."/>
            <person name="Yamaguchi K."/>
            <person name="Bino T."/>
            <person name="Nishimoto Y."/>
            <person name="Shigenobu S."/>
            <person name="Kawaguchi M."/>
        </authorList>
    </citation>
    <scope>NUCLEOTIDE SEQUENCE</scope>
    <source>
        <strain evidence="2">HR1</strain>
    </source>
</reference>